<dbReference type="EMBL" id="CAJVPZ010014575">
    <property type="protein sequence ID" value="CAG8658829.1"/>
    <property type="molecule type" value="Genomic_DNA"/>
</dbReference>
<organism evidence="12 13">
    <name type="scientific">Racocetra fulgida</name>
    <dbReference type="NCBI Taxonomy" id="60492"/>
    <lineage>
        <taxon>Eukaryota</taxon>
        <taxon>Fungi</taxon>
        <taxon>Fungi incertae sedis</taxon>
        <taxon>Mucoromycota</taxon>
        <taxon>Glomeromycotina</taxon>
        <taxon>Glomeromycetes</taxon>
        <taxon>Diversisporales</taxon>
        <taxon>Gigasporaceae</taxon>
        <taxon>Racocetra</taxon>
    </lineage>
</organism>
<gene>
    <name evidence="12" type="ORF">RFULGI_LOCUS8766</name>
</gene>
<dbReference type="Pfam" id="PF00005">
    <property type="entry name" value="ABC_tran"/>
    <property type="match status" value="1"/>
</dbReference>
<dbReference type="SUPFAM" id="SSF52540">
    <property type="entry name" value="P-loop containing nucleoside triphosphate hydrolases"/>
    <property type="match status" value="1"/>
</dbReference>
<dbReference type="GO" id="GO:0140359">
    <property type="term" value="F:ABC-type transporter activity"/>
    <property type="evidence" value="ECO:0007669"/>
    <property type="project" value="InterPro"/>
</dbReference>
<dbReference type="PANTHER" id="PTHR24221">
    <property type="entry name" value="ATP-BINDING CASSETTE SUB-FAMILY B"/>
    <property type="match status" value="1"/>
</dbReference>
<evidence type="ECO:0000256" key="1">
    <source>
        <dbReference type="ARBA" id="ARBA00004141"/>
    </source>
</evidence>
<comment type="similarity">
    <text evidence="8">Belongs to the ABC transporter superfamily. ABCB family. Heavy Metal importer (TC 3.A.1.210) subfamily.</text>
</comment>
<dbReference type="Proteomes" id="UP000789396">
    <property type="component" value="Unassembled WGS sequence"/>
</dbReference>
<dbReference type="InterPro" id="IPR039421">
    <property type="entry name" value="Type_1_exporter"/>
</dbReference>
<keyword evidence="4" id="KW-0812">Transmembrane</keyword>
<dbReference type="AlphaFoldDB" id="A0A9N9DZV7"/>
<feature type="non-terminal residue" evidence="12">
    <location>
        <position position="1"/>
    </location>
</feature>
<keyword evidence="7" id="KW-0472">Membrane</keyword>
<dbReference type="SUPFAM" id="SSF90123">
    <property type="entry name" value="ABC transporter transmembrane region"/>
    <property type="match status" value="1"/>
</dbReference>
<evidence type="ECO:0000256" key="7">
    <source>
        <dbReference type="ARBA" id="ARBA00023136"/>
    </source>
</evidence>
<dbReference type="InterPro" id="IPR011527">
    <property type="entry name" value="ABC1_TM_dom"/>
</dbReference>
<keyword evidence="6" id="KW-1133">Transmembrane helix</keyword>
<evidence type="ECO:0000256" key="5">
    <source>
        <dbReference type="ARBA" id="ARBA00022967"/>
    </source>
</evidence>
<comment type="subcellular location">
    <subcellularLocation>
        <location evidence="1">Membrane</location>
        <topology evidence="1">Multi-pass membrane protein</topology>
    </subcellularLocation>
</comment>
<dbReference type="GO" id="GO:0006879">
    <property type="term" value="P:intracellular iron ion homeostasis"/>
    <property type="evidence" value="ECO:0007669"/>
    <property type="project" value="TreeGrafter"/>
</dbReference>
<evidence type="ECO:0000313" key="12">
    <source>
        <dbReference type="EMBL" id="CAG8658829.1"/>
    </source>
</evidence>
<sequence length="258" mass="28661">DNEAATVAVDSLLNFEAVKYFNNERFETEQYDKALTKYEKASLKIATSLALLNSGQNFIFSTALTAMMALAAQGIVQGTLTVGDLVMINQLVFQLSLPLNFLGSVYRELRQSLIDMDVMFNLKSMNITIKDTPDVKPLIVQGGEIRFENVIFGYHPERPILNGVSFIVPRGKKDTALFNNSIYHNILYGKIDAASSDVENAAKRAQIHDVIQSLPDKYNTRVGERGFMLSGGEKQRVALARTILKDPPILFFDEATSA</sequence>
<proteinExistence type="inferred from homology"/>
<keyword evidence="5" id="KW-1278">Translocase</keyword>
<dbReference type="InterPro" id="IPR036640">
    <property type="entry name" value="ABC1_TM_sf"/>
</dbReference>
<keyword evidence="3" id="KW-0813">Transport</keyword>
<evidence type="ECO:0000256" key="6">
    <source>
        <dbReference type="ARBA" id="ARBA00022989"/>
    </source>
</evidence>
<accession>A0A9N9DZV7</accession>
<dbReference type="Pfam" id="PF00664">
    <property type="entry name" value="ABC_membrane"/>
    <property type="match status" value="1"/>
</dbReference>
<dbReference type="GO" id="GO:0016887">
    <property type="term" value="F:ATP hydrolysis activity"/>
    <property type="evidence" value="ECO:0007669"/>
    <property type="project" value="InterPro"/>
</dbReference>
<evidence type="ECO:0000256" key="4">
    <source>
        <dbReference type="ARBA" id="ARBA00022692"/>
    </source>
</evidence>
<evidence type="ECO:0000256" key="10">
    <source>
        <dbReference type="ARBA" id="ARBA00040792"/>
    </source>
</evidence>
<dbReference type="InterPro" id="IPR027417">
    <property type="entry name" value="P-loop_NTPase"/>
</dbReference>
<evidence type="ECO:0000256" key="9">
    <source>
        <dbReference type="ARBA" id="ARBA00039906"/>
    </source>
</evidence>
<dbReference type="GO" id="GO:0005524">
    <property type="term" value="F:ATP binding"/>
    <property type="evidence" value="ECO:0007669"/>
    <property type="project" value="InterPro"/>
</dbReference>
<evidence type="ECO:0000256" key="2">
    <source>
        <dbReference type="ARBA" id="ARBA00011738"/>
    </source>
</evidence>
<comment type="subunit">
    <text evidence="2">Homodimer.</text>
</comment>
<evidence type="ECO:0000256" key="8">
    <source>
        <dbReference type="ARBA" id="ARBA00024363"/>
    </source>
</evidence>
<dbReference type="GO" id="GO:0005743">
    <property type="term" value="C:mitochondrial inner membrane"/>
    <property type="evidence" value="ECO:0007669"/>
    <property type="project" value="TreeGrafter"/>
</dbReference>
<name>A0A9N9DZV7_9GLOM</name>
<evidence type="ECO:0000259" key="11">
    <source>
        <dbReference type="PROSITE" id="PS50929"/>
    </source>
</evidence>
<dbReference type="Gene3D" id="1.20.1560.10">
    <property type="entry name" value="ABC transporter type 1, transmembrane domain"/>
    <property type="match status" value="1"/>
</dbReference>
<comment type="caution">
    <text evidence="12">The sequence shown here is derived from an EMBL/GenBank/DDBJ whole genome shotgun (WGS) entry which is preliminary data.</text>
</comment>
<dbReference type="InterPro" id="IPR003439">
    <property type="entry name" value="ABC_transporter-like_ATP-bd"/>
</dbReference>
<protein>
    <recommendedName>
        <fullName evidence="9">Iron-sulfur clusters transporter ATM1, mitochondrial</fullName>
    </recommendedName>
    <alternativeName>
        <fullName evidence="10">Iron-sulfur clusters transporter atm1, mitochondrial</fullName>
    </alternativeName>
</protein>
<dbReference type="Gene3D" id="3.40.50.300">
    <property type="entry name" value="P-loop containing nucleotide triphosphate hydrolases"/>
    <property type="match status" value="1"/>
</dbReference>
<evidence type="ECO:0000313" key="13">
    <source>
        <dbReference type="Proteomes" id="UP000789396"/>
    </source>
</evidence>
<dbReference type="PANTHER" id="PTHR24221:SF402">
    <property type="entry name" value="IRON-SULFUR CLUSTERS TRANSPORTER ABCB7, MITOCHONDRIAL"/>
    <property type="match status" value="1"/>
</dbReference>
<dbReference type="OrthoDB" id="6500128at2759"/>
<feature type="non-terminal residue" evidence="12">
    <location>
        <position position="258"/>
    </location>
</feature>
<reference evidence="12" key="1">
    <citation type="submission" date="2021-06" db="EMBL/GenBank/DDBJ databases">
        <authorList>
            <person name="Kallberg Y."/>
            <person name="Tangrot J."/>
            <person name="Rosling A."/>
        </authorList>
    </citation>
    <scope>NUCLEOTIDE SEQUENCE</scope>
    <source>
        <strain evidence="12">IN212</strain>
    </source>
</reference>
<keyword evidence="13" id="KW-1185">Reference proteome</keyword>
<dbReference type="PROSITE" id="PS50929">
    <property type="entry name" value="ABC_TM1F"/>
    <property type="match status" value="1"/>
</dbReference>
<feature type="domain" description="ABC transmembrane type-1" evidence="11">
    <location>
        <begin position="1"/>
        <end position="111"/>
    </location>
</feature>
<evidence type="ECO:0000256" key="3">
    <source>
        <dbReference type="ARBA" id="ARBA00022448"/>
    </source>
</evidence>